<keyword evidence="2" id="KW-1185">Reference proteome</keyword>
<evidence type="ECO:0000313" key="1">
    <source>
        <dbReference type="EMBL" id="MCI66961.1"/>
    </source>
</evidence>
<dbReference type="EMBL" id="LXQA010705927">
    <property type="protein sequence ID" value="MCI66961.1"/>
    <property type="molecule type" value="Genomic_DNA"/>
</dbReference>
<proteinExistence type="predicted"/>
<name>A0A392U0M4_9FABA</name>
<evidence type="ECO:0000313" key="2">
    <source>
        <dbReference type="Proteomes" id="UP000265520"/>
    </source>
</evidence>
<accession>A0A392U0M4</accession>
<sequence>MLYRVNGLGSCSGMLVQSVGGGGKTFGAAMAKGG</sequence>
<comment type="caution">
    <text evidence="1">The sequence shown here is derived from an EMBL/GenBank/DDBJ whole genome shotgun (WGS) entry which is preliminary data.</text>
</comment>
<dbReference type="Proteomes" id="UP000265520">
    <property type="component" value="Unassembled WGS sequence"/>
</dbReference>
<reference evidence="1 2" key="1">
    <citation type="journal article" date="2018" name="Front. Plant Sci.">
        <title>Red Clover (Trifolium pratense) and Zigzag Clover (T. medium) - A Picture of Genomic Similarities and Differences.</title>
        <authorList>
            <person name="Dluhosova J."/>
            <person name="Istvanek J."/>
            <person name="Nedelnik J."/>
            <person name="Repkova J."/>
        </authorList>
    </citation>
    <scope>NUCLEOTIDE SEQUENCE [LARGE SCALE GENOMIC DNA]</scope>
    <source>
        <strain evidence="2">cv. 10/8</strain>
        <tissue evidence="1">Leaf</tissue>
    </source>
</reference>
<organism evidence="1 2">
    <name type="scientific">Trifolium medium</name>
    <dbReference type="NCBI Taxonomy" id="97028"/>
    <lineage>
        <taxon>Eukaryota</taxon>
        <taxon>Viridiplantae</taxon>
        <taxon>Streptophyta</taxon>
        <taxon>Embryophyta</taxon>
        <taxon>Tracheophyta</taxon>
        <taxon>Spermatophyta</taxon>
        <taxon>Magnoliopsida</taxon>
        <taxon>eudicotyledons</taxon>
        <taxon>Gunneridae</taxon>
        <taxon>Pentapetalae</taxon>
        <taxon>rosids</taxon>
        <taxon>fabids</taxon>
        <taxon>Fabales</taxon>
        <taxon>Fabaceae</taxon>
        <taxon>Papilionoideae</taxon>
        <taxon>50 kb inversion clade</taxon>
        <taxon>NPAAA clade</taxon>
        <taxon>Hologalegina</taxon>
        <taxon>IRL clade</taxon>
        <taxon>Trifolieae</taxon>
        <taxon>Trifolium</taxon>
    </lineage>
</organism>
<dbReference type="AlphaFoldDB" id="A0A392U0M4"/>
<protein>
    <submittedName>
        <fullName evidence="1">Uncharacterized protein</fullName>
    </submittedName>
</protein>